<protein>
    <submittedName>
        <fullName evidence="1">Uncharacterized protein</fullName>
    </submittedName>
</protein>
<evidence type="ECO:0000313" key="1">
    <source>
        <dbReference type="EMBL" id="EUD70043.1"/>
    </source>
</evidence>
<sequence length="60" mass="7244">MEYLSHPPPEPDFWIYFASYLRNGWMQLLMDKMKKANNIPNLMVLREINKVFGIKFHKNS</sequence>
<proteinExistence type="predicted"/>
<gene>
    <name evidence="1" type="ORF">YYG_04666</name>
</gene>
<name>W7AFL4_PLAVN</name>
<dbReference type="Proteomes" id="UP000030659">
    <property type="component" value="Unassembled WGS sequence"/>
</dbReference>
<dbReference type="EMBL" id="KI965407">
    <property type="protein sequence ID" value="EUD70043.1"/>
    <property type="molecule type" value="Genomic_DNA"/>
</dbReference>
<dbReference type="AlphaFoldDB" id="W7AFL4"/>
<accession>W7AFL4</accession>
<evidence type="ECO:0000313" key="2">
    <source>
        <dbReference type="Proteomes" id="UP000030659"/>
    </source>
</evidence>
<organism evidence="1 2">
    <name type="scientific">Plasmodium vinckei petteri</name>
    <dbReference type="NCBI Taxonomy" id="138298"/>
    <lineage>
        <taxon>Eukaryota</taxon>
        <taxon>Sar</taxon>
        <taxon>Alveolata</taxon>
        <taxon>Apicomplexa</taxon>
        <taxon>Aconoidasida</taxon>
        <taxon>Haemosporida</taxon>
        <taxon>Plasmodiidae</taxon>
        <taxon>Plasmodium</taxon>
        <taxon>Plasmodium (Vinckeia)</taxon>
    </lineage>
</organism>
<reference evidence="1 2" key="1">
    <citation type="submission" date="2013-02" db="EMBL/GenBank/DDBJ databases">
        <title>The Genome Sequence of Plasmodium vinckei petteri CR.</title>
        <authorList>
            <consortium name="The Broad Institute Genome Sequencing Platform"/>
            <consortium name="The Broad Institute Genome Sequencing Center for Infectious Disease"/>
            <person name="Neafsey D."/>
            <person name="Cheeseman I."/>
            <person name="Volkman S."/>
            <person name="Adams J."/>
            <person name="Walker B."/>
            <person name="Young S.K."/>
            <person name="Zeng Q."/>
            <person name="Gargeya S."/>
            <person name="Fitzgerald M."/>
            <person name="Haas B."/>
            <person name="Abouelleil A."/>
            <person name="Alvarado L."/>
            <person name="Arachchi H.M."/>
            <person name="Berlin A.M."/>
            <person name="Chapman S.B."/>
            <person name="Dewar J."/>
            <person name="Goldberg J."/>
            <person name="Griggs A."/>
            <person name="Gujja S."/>
            <person name="Hansen M."/>
            <person name="Howarth C."/>
            <person name="Imamovic A."/>
            <person name="Larimer J."/>
            <person name="McCowan C."/>
            <person name="Murphy C."/>
            <person name="Neiman D."/>
            <person name="Pearson M."/>
            <person name="Priest M."/>
            <person name="Roberts A."/>
            <person name="Saif S."/>
            <person name="Shea T."/>
            <person name="Sisk P."/>
            <person name="Sykes S."/>
            <person name="Wortman J."/>
            <person name="Nusbaum C."/>
            <person name="Birren B."/>
        </authorList>
    </citation>
    <scope>NUCLEOTIDE SEQUENCE [LARGE SCALE GENOMIC DNA]</scope>
    <source>
        <strain evidence="1 2">CR</strain>
    </source>
</reference>